<dbReference type="Gene3D" id="2.40.10.350">
    <property type="entry name" value="Rod shape-determining protein MreC, domain 2"/>
    <property type="match status" value="1"/>
</dbReference>
<feature type="region of interest" description="Disordered" evidence="5">
    <location>
        <begin position="282"/>
        <end position="363"/>
    </location>
</feature>
<keyword evidence="3" id="KW-0133">Cell shape</keyword>
<comment type="similarity">
    <text evidence="1">Belongs to the MreC family.</text>
</comment>
<evidence type="ECO:0000256" key="3">
    <source>
        <dbReference type="ARBA" id="ARBA00022960"/>
    </source>
</evidence>
<evidence type="ECO:0000256" key="6">
    <source>
        <dbReference type="SAM" id="Phobius"/>
    </source>
</evidence>
<dbReference type="AlphaFoldDB" id="A0A6N7EWX2"/>
<evidence type="ECO:0000256" key="4">
    <source>
        <dbReference type="ARBA" id="ARBA00032089"/>
    </source>
</evidence>
<dbReference type="Gene3D" id="2.40.10.340">
    <property type="entry name" value="Rod shape-determining protein MreC, domain 1"/>
    <property type="match status" value="1"/>
</dbReference>
<feature type="compositionally biased region" description="Polar residues" evidence="5">
    <location>
        <begin position="319"/>
        <end position="329"/>
    </location>
</feature>
<evidence type="ECO:0000256" key="5">
    <source>
        <dbReference type="SAM" id="MobiDB-lite"/>
    </source>
</evidence>
<evidence type="ECO:0000256" key="1">
    <source>
        <dbReference type="ARBA" id="ARBA00009369"/>
    </source>
</evidence>
<evidence type="ECO:0000313" key="9">
    <source>
        <dbReference type="Proteomes" id="UP000471298"/>
    </source>
</evidence>
<keyword evidence="6" id="KW-0812">Transmembrane</keyword>
<dbReference type="InterPro" id="IPR055342">
    <property type="entry name" value="MreC_beta-barrel_core"/>
</dbReference>
<feature type="compositionally biased region" description="Acidic residues" evidence="5">
    <location>
        <begin position="282"/>
        <end position="310"/>
    </location>
</feature>
<dbReference type="InParanoid" id="A0A6N7EWX2"/>
<keyword evidence="6" id="KW-1133">Transmembrane helix</keyword>
<protein>
    <recommendedName>
        <fullName evidence="2">Cell shape-determining protein MreC</fullName>
    </recommendedName>
    <alternativeName>
        <fullName evidence="4">Cell shape protein MreC</fullName>
    </alternativeName>
</protein>
<dbReference type="Proteomes" id="UP000471298">
    <property type="component" value="Unassembled WGS sequence"/>
</dbReference>
<dbReference type="RefSeq" id="WP_152810419.1">
    <property type="nucleotide sequence ID" value="NZ_WHNW01000007.1"/>
</dbReference>
<dbReference type="InterPro" id="IPR042175">
    <property type="entry name" value="Cell/Rod_MreC_2"/>
</dbReference>
<evidence type="ECO:0000259" key="7">
    <source>
        <dbReference type="Pfam" id="PF04085"/>
    </source>
</evidence>
<reference evidence="8 9" key="1">
    <citation type="submission" date="2019-10" db="EMBL/GenBank/DDBJ databases">
        <title>Cardiobacteriales fam. a chemoheterotrophic member of the order Cardiobacteriales, and proposal of Cardiobacteriales fam. nov.</title>
        <authorList>
            <person name="Wang C."/>
        </authorList>
    </citation>
    <scope>NUCLEOTIDE SEQUENCE [LARGE SCALE GENOMIC DNA]</scope>
    <source>
        <strain evidence="8 9">ML27</strain>
    </source>
</reference>
<organism evidence="8 9">
    <name type="scientific">Ostreibacterium oceani</name>
    <dbReference type="NCBI Taxonomy" id="2654998"/>
    <lineage>
        <taxon>Bacteria</taxon>
        <taxon>Pseudomonadati</taxon>
        <taxon>Pseudomonadota</taxon>
        <taxon>Gammaproteobacteria</taxon>
        <taxon>Cardiobacteriales</taxon>
        <taxon>Ostreibacteriaceae</taxon>
        <taxon>Ostreibacterium</taxon>
    </lineage>
</organism>
<keyword evidence="9" id="KW-1185">Reference proteome</keyword>
<comment type="caution">
    <text evidence="8">The sequence shown here is derived from an EMBL/GenBank/DDBJ whole genome shotgun (WGS) entry which is preliminary data.</text>
</comment>
<proteinExistence type="inferred from homology"/>
<feature type="domain" description="Rod shape-determining protein MreC beta-barrel core" evidence="7">
    <location>
        <begin position="126"/>
        <end position="272"/>
    </location>
</feature>
<feature type="transmembrane region" description="Helical" evidence="6">
    <location>
        <begin position="12"/>
        <end position="31"/>
    </location>
</feature>
<dbReference type="InterPro" id="IPR007221">
    <property type="entry name" value="MreC"/>
</dbReference>
<feature type="compositionally biased region" description="Low complexity" evidence="5">
    <location>
        <begin position="330"/>
        <end position="357"/>
    </location>
</feature>
<gene>
    <name evidence="8" type="primary">mreC</name>
    <name evidence="8" type="ORF">GCU85_06730</name>
</gene>
<accession>A0A6N7EWX2</accession>
<dbReference type="GO" id="GO:0005886">
    <property type="term" value="C:plasma membrane"/>
    <property type="evidence" value="ECO:0007669"/>
    <property type="project" value="TreeGrafter"/>
</dbReference>
<evidence type="ECO:0000256" key="2">
    <source>
        <dbReference type="ARBA" id="ARBA00013855"/>
    </source>
</evidence>
<keyword evidence="6" id="KW-0472">Membrane</keyword>
<dbReference type="NCBIfam" id="TIGR00219">
    <property type="entry name" value="mreC"/>
    <property type="match status" value="1"/>
</dbReference>
<dbReference type="GO" id="GO:0008360">
    <property type="term" value="P:regulation of cell shape"/>
    <property type="evidence" value="ECO:0007669"/>
    <property type="project" value="UniProtKB-KW"/>
</dbReference>
<dbReference type="InterPro" id="IPR042177">
    <property type="entry name" value="Cell/Rod_1"/>
</dbReference>
<evidence type="ECO:0000313" key="8">
    <source>
        <dbReference type="EMBL" id="MPV86423.1"/>
    </source>
</evidence>
<dbReference type="FunCoup" id="A0A6N7EWX2">
    <property type="interactions" value="309"/>
</dbReference>
<dbReference type="Pfam" id="PF04085">
    <property type="entry name" value="MreC"/>
    <property type="match status" value="1"/>
</dbReference>
<sequence>MVKKKPRKITQTELTALTIVLLALSITLMVLDGQKRISFLRDSIQISLATPVKIASAWPATLVTSTRQYFVNKSALSQQNAELQKEVAWLKAGLANQSVLEAENRRLKQLLDSSANYNHPVQIAEVIDSFIDANKHQLEINKGTESGTSKGQVVIDENGLVGQVTEVNKQTAIVTLLSDVRQRIPVFVERNRLRMIARGSGDLNEIELAFVSKDADIRVGDKLVTSGLGGRYPRGYGIATVTQVSTNPISEFTDVRAKPLAALDRVLEVLLIAPKAEESLLDESQLEENSLEENSLEESPFEENSLEENSLETGPLDENNANQTPPTQDAGNIGNTGNTGNTDNTDNASSSQSSNISPENSRN</sequence>
<dbReference type="PANTHER" id="PTHR34138">
    <property type="entry name" value="CELL SHAPE-DETERMINING PROTEIN MREC"/>
    <property type="match status" value="1"/>
</dbReference>
<name>A0A6N7EWX2_9GAMM</name>
<dbReference type="PANTHER" id="PTHR34138:SF1">
    <property type="entry name" value="CELL SHAPE-DETERMINING PROTEIN MREC"/>
    <property type="match status" value="1"/>
</dbReference>
<dbReference type="EMBL" id="WHNW01000007">
    <property type="protein sequence ID" value="MPV86423.1"/>
    <property type="molecule type" value="Genomic_DNA"/>
</dbReference>